<dbReference type="HOGENOM" id="CLU_073529_0_1_4"/>
<dbReference type="PANTHER" id="PTHR30471:SF3">
    <property type="entry name" value="UPF0758 PROTEIN YEES-RELATED"/>
    <property type="match status" value="1"/>
</dbReference>
<organism evidence="8 9">
    <name type="scientific">Advenella kashmirensis W13003</name>
    <dbReference type="NCBI Taxonomy" id="1424334"/>
    <lineage>
        <taxon>Bacteria</taxon>
        <taxon>Pseudomonadati</taxon>
        <taxon>Pseudomonadota</taxon>
        <taxon>Betaproteobacteria</taxon>
        <taxon>Burkholderiales</taxon>
        <taxon>Alcaligenaceae</taxon>
    </lineage>
</organism>
<dbReference type="GO" id="GO:0006508">
    <property type="term" value="P:proteolysis"/>
    <property type="evidence" value="ECO:0007669"/>
    <property type="project" value="UniProtKB-KW"/>
</dbReference>
<evidence type="ECO:0000256" key="4">
    <source>
        <dbReference type="ARBA" id="ARBA00022833"/>
    </source>
</evidence>
<keyword evidence="9" id="KW-1185">Reference proteome</keyword>
<evidence type="ECO:0000313" key="8">
    <source>
        <dbReference type="EMBL" id="ETF01730.1"/>
    </source>
</evidence>
<dbReference type="NCBIfam" id="TIGR00608">
    <property type="entry name" value="radc"/>
    <property type="match status" value="1"/>
</dbReference>
<protein>
    <recommendedName>
        <fullName evidence="7">MPN domain-containing protein</fullName>
    </recommendedName>
</protein>
<name>V8QQZ4_9BURK</name>
<dbReference type="NCBIfam" id="NF000642">
    <property type="entry name" value="PRK00024.1"/>
    <property type="match status" value="1"/>
</dbReference>
<dbReference type="Pfam" id="PF20582">
    <property type="entry name" value="UPF0758_N"/>
    <property type="match status" value="1"/>
</dbReference>
<sequence length="246" mass="27015">MYEHTANSPYSAKDSVPAARLAKNGDTLLPPPWPREKLLALGPAALSNTELLAILLRTGTVNMNILQFAQYVLDEAGGPRNLLASNYHRLRKIKGLGDAKICSFLAAIEFARRHMQDTMQYGIELNRPAVVRDFCISLLSHEKVEKCLLLLVNTRHQLIHHEEASRGTLNQTAVYPREIAVSALQHNAWGVILAHNHPSGLAEPSLADIQLTQQLRKGLALLDIRLVDHIIVAGGAAISLAEQGKL</sequence>
<dbReference type="GO" id="GO:0008237">
    <property type="term" value="F:metallopeptidase activity"/>
    <property type="evidence" value="ECO:0007669"/>
    <property type="project" value="UniProtKB-KW"/>
</dbReference>
<keyword evidence="1" id="KW-0645">Protease</keyword>
<reference evidence="8 9" key="1">
    <citation type="journal article" date="2014" name="Genome Announc.">
        <title>Draft Genome Sequence of Advenella kashmirensis Strain W13003, a Polycyclic Aromatic Hydrocarbon-Degrading Bacterium.</title>
        <authorList>
            <person name="Wang X."/>
            <person name="Jin D."/>
            <person name="Zhou L."/>
            <person name="Wu L."/>
            <person name="An W."/>
            <person name="Zhao L."/>
        </authorList>
    </citation>
    <scope>NUCLEOTIDE SEQUENCE [LARGE SCALE GENOMIC DNA]</scope>
    <source>
        <strain evidence="8 9">W13003</strain>
    </source>
</reference>
<dbReference type="PROSITE" id="PS50249">
    <property type="entry name" value="MPN"/>
    <property type="match status" value="1"/>
</dbReference>
<comment type="caution">
    <text evidence="8">The sequence shown here is derived from an EMBL/GenBank/DDBJ whole genome shotgun (WGS) entry which is preliminary data.</text>
</comment>
<proteinExistence type="inferred from homology"/>
<evidence type="ECO:0000256" key="2">
    <source>
        <dbReference type="ARBA" id="ARBA00022723"/>
    </source>
</evidence>
<dbReference type="InterPro" id="IPR046778">
    <property type="entry name" value="UPF0758_N"/>
</dbReference>
<keyword evidence="5" id="KW-0482">Metalloprotease</keyword>
<gene>
    <name evidence="8" type="ORF">W822_13115</name>
</gene>
<dbReference type="STRING" id="1424334.W822_13115"/>
<keyword evidence="4" id="KW-0862">Zinc</keyword>
<evidence type="ECO:0000256" key="6">
    <source>
        <dbReference type="RuleBase" id="RU003797"/>
    </source>
</evidence>
<dbReference type="InterPro" id="IPR025657">
    <property type="entry name" value="RadC_JAB"/>
</dbReference>
<dbReference type="InterPro" id="IPR037518">
    <property type="entry name" value="MPN"/>
</dbReference>
<comment type="similarity">
    <text evidence="6">Belongs to the UPF0758 family.</text>
</comment>
<dbReference type="Proteomes" id="UP000018733">
    <property type="component" value="Unassembled WGS sequence"/>
</dbReference>
<dbReference type="Gene3D" id="3.40.140.10">
    <property type="entry name" value="Cytidine Deaminase, domain 2"/>
    <property type="match status" value="1"/>
</dbReference>
<accession>V8QQZ4</accession>
<feature type="domain" description="MPN" evidence="7">
    <location>
        <begin position="123"/>
        <end position="246"/>
    </location>
</feature>
<dbReference type="InterPro" id="IPR020891">
    <property type="entry name" value="UPF0758_CS"/>
</dbReference>
<dbReference type="PROSITE" id="PS01302">
    <property type="entry name" value="UPF0758"/>
    <property type="match status" value="1"/>
</dbReference>
<dbReference type="GO" id="GO:0046872">
    <property type="term" value="F:metal ion binding"/>
    <property type="evidence" value="ECO:0007669"/>
    <property type="project" value="UniProtKB-KW"/>
</dbReference>
<evidence type="ECO:0000256" key="3">
    <source>
        <dbReference type="ARBA" id="ARBA00022801"/>
    </source>
</evidence>
<keyword evidence="2" id="KW-0479">Metal-binding</keyword>
<dbReference type="PATRIC" id="fig|1424334.3.peg.2632"/>
<evidence type="ECO:0000313" key="9">
    <source>
        <dbReference type="Proteomes" id="UP000018733"/>
    </source>
</evidence>
<evidence type="ECO:0000256" key="5">
    <source>
        <dbReference type="ARBA" id="ARBA00023049"/>
    </source>
</evidence>
<dbReference type="AlphaFoldDB" id="V8QQZ4"/>
<dbReference type="RefSeq" id="WP_024005582.1">
    <property type="nucleotide sequence ID" value="NZ_KI650980.1"/>
</dbReference>
<keyword evidence="3" id="KW-0378">Hydrolase</keyword>
<evidence type="ECO:0000256" key="1">
    <source>
        <dbReference type="ARBA" id="ARBA00022670"/>
    </source>
</evidence>
<dbReference type="EMBL" id="AYXT01000010">
    <property type="protein sequence ID" value="ETF01730.1"/>
    <property type="molecule type" value="Genomic_DNA"/>
</dbReference>
<dbReference type="PANTHER" id="PTHR30471">
    <property type="entry name" value="DNA REPAIR PROTEIN RADC"/>
    <property type="match status" value="1"/>
</dbReference>
<dbReference type="InterPro" id="IPR001405">
    <property type="entry name" value="UPF0758"/>
</dbReference>
<dbReference type="eggNOG" id="COG2003">
    <property type="taxonomic scope" value="Bacteria"/>
</dbReference>
<dbReference type="Pfam" id="PF04002">
    <property type="entry name" value="RadC"/>
    <property type="match status" value="1"/>
</dbReference>
<evidence type="ECO:0000259" key="7">
    <source>
        <dbReference type="PROSITE" id="PS50249"/>
    </source>
</evidence>
<dbReference type="CDD" id="cd08071">
    <property type="entry name" value="MPN_DUF2466"/>
    <property type="match status" value="1"/>
</dbReference>